<dbReference type="Pfam" id="PF11387">
    <property type="entry name" value="DUF2795"/>
    <property type="match status" value="1"/>
</dbReference>
<dbReference type="InterPro" id="IPR021527">
    <property type="entry name" value="DUF2795"/>
</dbReference>
<evidence type="ECO:0000256" key="1">
    <source>
        <dbReference type="SAM" id="MobiDB-lite"/>
    </source>
</evidence>
<evidence type="ECO:0000313" key="3">
    <source>
        <dbReference type="Proteomes" id="UP000653674"/>
    </source>
</evidence>
<feature type="region of interest" description="Disordered" evidence="1">
    <location>
        <begin position="66"/>
        <end position="91"/>
    </location>
</feature>
<dbReference type="AlphaFoldDB" id="A0A8J3LPX1"/>
<proteinExistence type="predicted"/>
<comment type="caution">
    <text evidence="2">The sequence shown here is derived from an EMBL/GenBank/DDBJ whole genome shotgun (WGS) entry which is preliminary data.</text>
</comment>
<sequence length="91" mass="10375">MVTRDEVAPYLETMDFPALKEDIVREAEKLGAPEEVLKALRGMPPVDYHNKDEVLRSAKTEIAEETPAEKAVKARDKKHQRVAEYLRTPTL</sequence>
<reference evidence="2" key="1">
    <citation type="submission" date="2021-01" db="EMBL/GenBank/DDBJ databases">
        <title>Whole genome shotgun sequence of Planosporangium flavigriseum NBRC 105377.</title>
        <authorList>
            <person name="Komaki H."/>
            <person name="Tamura T."/>
        </authorList>
    </citation>
    <scope>NUCLEOTIDE SEQUENCE</scope>
    <source>
        <strain evidence="2">NBRC 105377</strain>
    </source>
</reference>
<keyword evidence="3" id="KW-1185">Reference proteome</keyword>
<name>A0A8J3LPX1_9ACTN</name>
<evidence type="ECO:0000313" key="2">
    <source>
        <dbReference type="EMBL" id="GIG75329.1"/>
    </source>
</evidence>
<dbReference type="Proteomes" id="UP000653674">
    <property type="component" value="Unassembled WGS sequence"/>
</dbReference>
<protein>
    <recommendedName>
        <fullName evidence="4">DUF2795 domain-containing protein</fullName>
    </recommendedName>
</protein>
<accession>A0A8J3LPX1</accession>
<dbReference type="EMBL" id="BONU01000030">
    <property type="protein sequence ID" value="GIG75329.1"/>
    <property type="molecule type" value="Genomic_DNA"/>
</dbReference>
<gene>
    <name evidence="2" type="ORF">Pfl04_37330</name>
</gene>
<organism evidence="2 3">
    <name type="scientific">Planosporangium flavigriseum</name>
    <dbReference type="NCBI Taxonomy" id="373681"/>
    <lineage>
        <taxon>Bacteria</taxon>
        <taxon>Bacillati</taxon>
        <taxon>Actinomycetota</taxon>
        <taxon>Actinomycetes</taxon>
        <taxon>Micromonosporales</taxon>
        <taxon>Micromonosporaceae</taxon>
        <taxon>Planosporangium</taxon>
    </lineage>
</organism>
<evidence type="ECO:0008006" key="4">
    <source>
        <dbReference type="Google" id="ProtNLM"/>
    </source>
</evidence>